<protein>
    <submittedName>
        <fullName evidence="2">Uncharacterized protein</fullName>
    </submittedName>
</protein>
<gene>
    <name evidence="2" type="ORF">E4634_19835</name>
</gene>
<sequence>MSGRSLIFAILLILLAGAAGLLRRELYALEHVSTDQLLGAVTFLCVLPLGQLVLFLPGLVVGFLQRNVSLAVVFLAGLAGYFPYQYLASEILSSNLVDLAAQALAYAVAIVVACLAGARLSRG</sequence>
<keyword evidence="1" id="KW-1133">Transmembrane helix</keyword>
<feature type="transmembrane region" description="Helical" evidence="1">
    <location>
        <begin position="99"/>
        <end position="118"/>
    </location>
</feature>
<reference evidence="2 3" key="1">
    <citation type="submission" date="2019-04" db="EMBL/GenBank/DDBJ databases">
        <title>Taxonomy of novel Haliea sp. from mangrove soil of West Coast of India.</title>
        <authorList>
            <person name="Verma A."/>
            <person name="Kumar P."/>
            <person name="Krishnamurthi S."/>
        </authorList>
    </citation>
    <scope>NUCLEOTIDE SEQUENCE [LARGE SCALE GENOMIC DNA]</scope>
    <source>
        <strain evidence="2 3">SAOS-164</strain>
    </source>
</reference>
<feature type="transmembrane region" description="Helical" evidence="1">
    <location>
        <begin position="40"/>
        <end position="61"/>
    </location>
</feature>
<feature type="transmembrane region" description="Helical" evidence="1">
    <location>
        <begin position="68"/>
        <end position="87"/>
    </location>
</feature>
<dbReference type="RefSeq" id="WP_135446420.1">
    <property type="nucleotide sequence ID" value="NZ_SRLE01000016.1"/>
</dbReference>
<proteinExistence type="predicted"/>
<keyword evidence="1" id="KW-0472">Membrane</keyword>
<evidence type="ECO:0000313" key="3">
    <source>
        <dbReference type="Proteomes" id="UP000298050"/>
    </source>
</evidence>
<name>A0A4Z0LV68_9GAMM</name>
<evidence type="ECO:0000256" key="1">
    <source>
        <dbReference type="SAM" id="Phobius"/>
    </source>
</evidence>
<accession>A0A4Z0LV68</accession>
<keyword evidence="1" id="KW-0812">Transmembrane</keyword>
<dbReference type="Proteomes" id="UP000298050">
    <property type="component" value="Unassembled WGS sequence"/>
</dbReference>
<dbReference type="AlphaFoldDB" id="A0A4Z0LV68"/>
<keyword evidence="3" id="KW-1185">Reference proteome</keyword>
<dbReference type="EMBL" id="SRLE01000016">
    <property type="protein sequence ID" value="TGD71097.1"/>
    <property type="molecule type" value="Genomic_DNA"/>
</dbReference>
<organism evidence="2 3">
    <name type="scientific">Mangrovimicrobium sediminis</name>
    <dbReference type="NCBI Taxonomy" id="2562682"/>
    <lineage>
        <taxon>Bacteria</taxon>
        <taxon>Pseudomonadati</taxon>
        <taxon>Pseudomonadota</taxon>
        <taxon>Gammaproteobacteria</taxon>
        <taxon>Cellvibrionales</taxon>
        <taxon>Halieaceae</taxon>
        <taxon>Mangrovimicrobium</taxon>
    </lineage>
</organism>
<evidence type="ECO:0000313" key="2">
    <source>
        <dbReference type="EMBL" id="TGD71097.1"/>
    </source>
</evidence>
<comment type="caution">
    <text evidence="2">The sequence shown here is derived from an EMBL/GenBank/DDBJ whole genome shotgun (WGS) entry which is preliminary data.</text>
</comment>